<organism evidence="11 12">
    <name type="scientific">Penstemon smallii</name>
    <dbReference type="NCBI Taxonomy" id="265156"/>
    <lineage>
        <taxon>Eukaryota</taxon>
        <taxon>Viridiplantae</taxon>
        <taxon>Streptophyta</taxon>
        <taxon>Embryophyta</taxon>
        <taxon>Tracheophyta</taxon>
        <taxon>Spermatophyta</taxon>
        <taxon>Magnoliopsida</taxon>
        <taxon>eudicotyledons</taxon>
        <taxon>Gunneridae</taxon>
        <taxon>Pentapetalae</taxon>
        <taxon>asterids</taxon>
        <taxon>lamiids</taxon>
        <taxon>Lamiales</taxon>
        <taxon>Plantaginaceae</taxon>
        <taxon>Cheloneae</taxon>
        <taxon>Penstemon</taxon>
    </lineage>
</organism>
<dbReference type="Pfam" id="PF00249">
    <property type="entry name" value="Myb_DNA-binding"/>
    <property type="match status" value="2"/>
</dbReference>
<dbReference type="FunFam" id="1.10.10.60:FF:000009">
    <property type="entry name" value="transcription factor MYB1R1"/>
    <property type="match status" value="1"/>
</dbReference>
<dbReference type="GO" id="GO:0009908">
    <property type="term" value="P:flower development"/>
    <property type="evidence" value="ECO:0007669"/>
    <property type="project" value="UniProtKB-ARBA"/>
</dbReference>
<dbReference type="CDD" id="cd00167">
    <property type="entry name" value="SANT"/>
    <property type="match status" value="2"/>
</dbReference>
<evidence type="ECO:0000259" key="9">
    <source>
        <dbReference type="PROSITE" id="PS51293"/>
    </source>
</evidence>
<dbReference type="EMBL" id="JBJXBP010000007">
    <property type="protein sequence ID" value="KAL3821146.1"/>
    <property type="molecule type" value="Genomic_DNA"/>
</dbReference>
<gene>
    <name evidence="11" type="ORF">ACJIZ3_007051</name>
</gene>
<keyword evidence="5" id="KW-0804">Transcription</keyword>
<evidence type="ECO:0000256" key="2">
    <source>
        <dbReference type="ARBA" id="ARBA00022473"/>
    </source>
</evidence>
<feature type="compositionally biased region" description="Basic and acidic residues" evidence="7">
    <location>
        <begin position="84"/>
        <end position="96"/>
    </location>
</feature>
<comment type="caution">
    <text evidence="11">The sequence shown here is derived from an EMBL/GenBank/DDBJ whole genome shotgun (WGS) entry which is preliminary data.</text>
</comment>
<evidence type="ECO:0000256" key="5">
    <source>
        <dbReference type="ARBA" id="ARBA00023163"/>
    </source>
</evidence>
<evidence type="ECO:0000259" key="10">
    <source>
        <dbReference type="PROSITE" id="PS51294"/>
    </source>
</evidence>
<dbReference type="GO" id="GO:0005634">
    <property type="term" value="C:nucleus"/>
    <property type="evidence" value="ECO:0007669"/>
    <property type="project" value="UniProtKB-SubCell"/>
</dbReference>
<dbReference type="PROSITE" id="PS51294">
    <property type="entry name" value="HTH_MYB"/>
    <property type="match status" value="1"/>
</dbReference>
<dbReference type="FunFam" id="1.10.10.60:FF:000154">
    <property type="entry name" value="Transcription factor SRM1"/>
    <property type="match status" value="1"/>
</dbReference>
<evidence type="ECO:0000256" key="6">
    <source>
        <dbReference type="ARBA" id="ARBA00023242"/>
    </source>
</evidence>
<keyword evidence="2" id="KW-0217">Developmental protein</keyword>
<dbReference type="GO" id="GO:0003677">
    <property type="term" value="F:DNA binding"/>
    <property type="evidence" value="ECO:0007669"/>
    <property type="project" value="UniProtKB-KW"/>
</dbReference>
<keyword evidence="4" id="KW-0238">DNA-binding</keyword>
<evidence type="ECO:0000256" key="3">
    <source>
        <dbReference type="ARBA" id="ARBA00023015"/>
    </source>
</evidence>
<evidence type="ECO:0000256" key="4">
    <source>
        <dbReference type="ARBA" id="ARBA00023125"/>
    </source>
</evidence>
<protein>
    <recommendedName>
        <fullName evidence="13">Transcription factor DIVARICATA-like</fullName>
    </recommendedName>
</protein>
<evidence type="ECO:0008006" key="13">
    <source>
        <dbReference type="Google" id="ProtNLM"/>
    </source>
</evidence>
<evidence type="ECO:0000313" key="11">
    <source>
        <dbReference type="EMBL" id="KAL3821146.1"/>
    </source>
</evidence>
<comment type="subcellular location">
    <subcellularLocation>
        <location evidence="1">Nucleus</location>
    </subcellularLocation>
</comment>
<dbReference type="PROSITE" id="PS51293">
    <property type="entry name" value="SANT"/>
    <property type="match status" value="1"/>
</dbReference>
<dbReference type="PANTHER" id="PTHR44042:SF69">
    <property type="entry name" value="TRANSCRIPTION FACTOR MYB-RELATED FAMILY"/>
    <property type="match status" value="1"/>
</dbReference>
<dbReference type="InterPro" id="IPR001005">
    <property type="entry name" value="SANT/Myb"/>
</dbReference>
<dbReference type="InterPro" id="IPR006447">
    <property type="entry name" value="Myb_dom_plants"/>
</dbReference>
<feature type="domain" description="HTH myb-type" evidence="10">
    <location>
        <begin position="105"/>
        <end position="155"/>
    </location>
</feature>
<dbReference type="PANTHER" id="PTHR44042">
    <property type="entry name" value="DUPLICATED HOMEODOMAIN-LIKE SUPERFAMILY PROTEIN-RELATED"/>
    <property type="match status" value="1"/>
</dbReference>
<evidence type="ECO:0000259" key="8">
    <source>
        <dbReference type="PROSITE" id="PS50090"/>
    </source>
</evidence>
<dbReference type="PROSITE" id="PS50090">
    <property type="entry name" value="MYB_LIKE"/>
    <property type="match status" value="1"/>
</dbReference>
<dbReference type="Proteomes" id="UP001634393">
    <property type="component" value="Unassembled WGS sequence"/>
</dbReference>
<dbReference type="SUPFAM" id="SSF46689">
    <property type="entry name" value="Homeodomain-like"/>
    <property type="match status" value="2"/>
</dbReference>
<feature type="region of interest" description="Disordered" evidence="7">
    <location>
        <begin position="84"/>
        <end position="103"/>
    </location>
</feature>
<keyword evidence="12" id="KW-1185">Reference proteome</keyword>
<dbReference type="InterPro" id="IPR017930">
    <property type="entry name" value="Myb_dom"/>
</dbReference>
<proteinExistence type="predicted"/>
<dbReference type="Gene3D" id="1.10.10.60">
    <property type="entry name" value="Homeodomain-like"/>
    <property type="match status" value="2"/>
</dbReference>
<dbReference type="GO" id="GO:0048262">
    <property type="term" value="P:determination of dorsal/ventral asymmetry"/>
    <property type="evidence" value="ECO:0007669"/>
    <property type="project" value="UniProtKB-ARBA"/>
</dbReference>
<reference evidence="11 12" key="1">
    <citation type="submission" date="2024-12" db="EMBL/GenBank/DDBJ databases">
        <title>The unique morphological basis and parallel evolutionary history of personate flowers in Penstemon.</title>
        <authorList>
            <person name="Depatie T.H."/>
            <person name="Wessinger C.A."/>
        </authorList>
    </citation>
    <scope>NUCLEOTIDE SEQUENCE [LARGE SCALE GENOMIC DNA]</scope>
    <source>
        <strain evidence="11">WTNN_2</strain>
        <tissue evidence="11">Leaf</tissue>
    </source>
</reference>
<evidence type="ECO:0000256" key="7">
    <source>
        <dbReference type="SAM" id="MobiDB-lite"/>
    </source>
</evidence>
<dbReference type="SMART" id="SM00717">
    <property type="entry name" value="SANT"/>
    <property type="match status" value="2"/>
</dbReference>
<evidence type="ECO:0000256" key="1">
    <source>
        <dbReference type="ARBA" id="ARBA00004123"/>
    </source>
</evidence>
<accession>A0ABD3S9N2</accession>
<dbReference type="InterPro" id="IPR017884">
    <property type="entry name" value="SANT_dom"/>
</dbReference>
<feature type="domain" description="Myb-like" evidence="8">
    <location>
        <begin position="106"/>
        <end position="151"/>
    </location>
</feature>
<dbReference type="NCBIfam" id="TIGR01557">
    <property type="entry name" value="myb_SHAQKYF"/>
    <property type="match status" value="1"/>
</dbReference>
<dbReference type="InterPro" id="IPR009057">
    <property type="entry name" value="Homeodomain-like_sf"/>
</dbReference>
<keyword evidence="6" id="KW-0539">Nucleus</keyword>
<sequence>MVNTDGDDFETQNSIWSWVEDKQFENCLIEFPEDCPYRWEKIAAKIGNKSSLEVEQHYDVLVNDVMAIEAGLIESPEYVEKDAFRSSETPMPEKKQSGVQRKAARPWTPDEHRLFLVGLEKYGRGDWKSIARYVVLTRNPAQVASHAQKYFERQEKEDQNKKRRSIFDSSIAEGRSKQETT</sequence>
<feature type="region of interest" description="Disordered" evidence="7">
    <location>
        <begin position="146"/>
        <end position="181"/>
    </location>
</feature>
<evidence type="ECO:0000313" key="12">
    <source>
        <dbReference type="Proteomes" id="UP001634393"/>
    </source>
</evidence>
<dbReference type="AlphaFoldDB" id="A0ABD3S9N2"/>
<feature type="compositionally biased region" description="Basic and acidic residues" evidence="7">
    <location>
        <begin position="149"/>
        <end position="160"/>
    </location>
</feature>
<name>A0ABD3S9N2_9LAMI</name>
<feature type="domain" description="SANT" evidence="9">
    <location>
        <begin position="102"/>
        <end position="155"/>
    </location>
</feature>
<keyword evidence="3" id="KW-0805">Transcription regulation</keyword>